<accession>A0A2H5XDZ9</accession>
<comment type="caution">
    <text evidence="1">The sequence shown here is derived from an EMBL/GenBank/DDBJ whole genome shotgun (WGS) entry which is preliminary data.</text>
</comment>
<proteinExistence type="predicted"/>
<reference evidence="2" key="1">
    <citation type="submission" date="2017-09" db="EMBL/GenBank/DDBJ databases">
        <title>Metaegenomics of thermophilic ammonia-oxidizing enrichment culture.</title>
        <authorList>
            <person name="Kato S."/>
            <person name="Suzuki K."/>
        </authorList>
    </citation>
    <scope>NUCLEOTIDE SEQUENCE [LARGE SCALE GENOMIC DNA]</scope>
</reference>
<dbReference type="AlphaFoldDB" id="A0A2H5XDZ9"/>
<evidence type="ECO:0000313" key="2">
    <source>
        <dbReference type="Proteomes" id="UP000236173"/>
    </source>
</evidence>
<evidence type="ECO:0000313" key="1">
    <source>
        <dbReference type="EMBL" id="GBC99409.1"/>
    </source>
</evidence>
<name>A0A2H5XDZ9_9BACT</name>
<dbReference type="Proteomes" id="UP000236173">
    <property type="component" value="Unassembled WGS sequence"/>
</dbReference>
<sequence length="93" mass="10349">MNDSGWLNYSDAHHTSGVNWLHCQKRDVAGHQFFPRRNADLAQLNCPLPFTVIKLNRCPITRPASLVPRSVIVLHETLLAGNSRGSSIVSGMR</sequence>
<gene>
    <name evidence="1" type="ORF">HRbin17_01933</name>
</gene>
<dbReference type="EMBL" id="BEHT01000026">
    <property type="protein sequence ID" value="GBC99409.1"/>
    <property type="molecule type" value="Genomic_DNA"/>
</dbReference>
<protein>
    <submittedName>
        <fullName evidence="1">Uncharacterized protein</fullName>
    </submittedName>
</protein>
<organism evidence="1 2">
    <name type="scientific">Candidatus Fervidibacter japonicus</name>
    <dbReference type="NCBI Taxonomy" id="2035412"/>
    <lineage>
        <taxon>Bacteria</taxon>
        <taxon>Candidatus Fervidibacterota</taxon>
        <taxon>Candidatus Fervidibacter</taxon>
    </lineage>
</organism>